<dbReference type="SUPFAM" id="SSF51556">
    <property type="entry name" value="Metallo-dependent hydrolases"/>
    <property type="match status" value="1"/>
</dbReference>
<dbReference type="Gene3D" id="3.20.20.140">
    <property type="entry name" value="Metal-dependent hydrolases"/>
    <property type="match status" value="1"/>
</dbReference>
<dbReference type="GO" id="GO:0016787">
    <property type="term" value="F:hydrolase activity"/>
    <property type="evidence" value="ECO:0007669"/>
    <property type="project" value="InterPro"/>
</dbReference>
<organism evidence="3 4">
    <name type="scientific">Fragilariopsis cylindrus CCMP1102</name>
    <dbReference type="NCBI Taxonomy" id="635003"/>
    <lineage>
        <taxon>Eukaryota</taxon>
        <taxon>Sar</taxon>
        <taxon>Stramenopiles</taxon>
        <taxon>Ochrophyta</taxon>
        <taxon>Bacillariophyta</taxon>
        <taxon>Bacillariophyceae</taxon>
        <taxon>Bacillariophycidae</taxon>
        <taxon>Bacillariales</taxon>
        <taxon>Bacillariaceae</taxon>
        <taxon>Fragilariopsis</taxon>
    </lineage>
</organism>
<proteinExistence type="inferred from homology"/>
<evidence type="ECO:0000256" key="1">
    <source>
        <dbReference type="ARBA" id="ARBA00038310"/>
    </source>
</evidence>
<dbReference type="InterPro" id="IPR032466">
    <property type="entry name" value="Metal_Hydrolase"/>
</dbReference>
<dbReference type="EMBL" id="KV784354">
    <property type="protein sequence ID" value="OEU21187.1"/>
    <property type="molecule type" value="Genomic_DNA"/>
</dbReference>
<evidence type="ECO:0000259" key="2">
    <source>
        <dbReference type="Pfam" id="PF04909"/>
    </source>
</evidence>
<dbReference type="PANTHER" id="PTHR43569:SF2">
    <property type="entry name" value="AMIDOHYDROLASE-RELATED DOMAIN-CONTAINING PROTEIN"/>
    <property type="match status" value="1"/>
</dbReference>
<dbReference type="AlphaFoldDB" id="A0A1E7FSU6"/>
<protein>
    <recommendedName>
        <fullName evidence="2">Amidohydrolase-related domain-containing protein</fullName>
    </recommendedName>
</protein>
<name>A0A1E7FSU6_9STRA</name>
<dbReference type="Proteomes" id="UP000095751">
    <property type="component" value="Unassembled WGS sequence"/>
</dbReference>
<gene>
    <name evidence="3" type="ORF">FRACYDRAFT_180968</name>
</gene>
<keyword evidence="4" id="KW-1185">Reference proteome</keyword>
<dbReference type="InParanoid" id="A0A1E7FSU6"/>
<feature type="domain" description="Amidohydrolase-related" evidence="2">
    <location>
        <begin position="159"/>
        <end position="352"/>
    </location>
</feature>
<evidence type="ECO:0000313" key="3">
    <source>
        <dbReference type="EMBL" id="OEU21187.1"/>
    </source>
</evidence>
<comment type="similarity">
    <text evidence="1">Belongs to the metallo-dependent hydrolases superfamily.</text>
</comment>
<accession>A0A1E7FSU6</accession>
<dbReference type="InterPro" id="IPR006680">
    <property type="entry name" value="Amidohydro-rel"/>
</dbReference>
<dbReference type="InterPro" id="IPR052350">
    <property type="entry name" value="Metallo-dep_Lactonases"/>
</dbReference>
<evidence type="ECO:0000313" key="4">
    <source>
        <dbReference type="Proteomes" id="UP000095751"/>
    </source>
</evidence>
<dbReference type="KEGG" id="fcy:FRACYDRAFT_180968"/>
<dbReference type="PANTHER" id="PTHR43569">
    <property type="entry name" value="AMIDOHYDROLASE"/>
    <property type="match status" value="1"/>
</dbReference>
<dbReference type="Pfam" id="PF04909">
    <property type="entry name" value="Amidohydro_2"/>
    <property type="match status" value="1"/>
</dbReference>
<dbReference type="OrthoDB" id="2135488at2759"/>
<sequence>MSNKLPKEFVDAHHHFICTSSNGSTFHKFMNKLIPNFSYVAKDYQRDVIVPLEKAGIKFGGSVHMECIPDNGILEVQWITSSFIEPPSSGSSVKCIIASCDLSQEISVVESELQTLSKIKYVKGVRWILDCVGKFDGGKTATHIATTRHDGIDYLRGSDGGYDGHAIPEFERGFALLEKYNFTFDLQCAPAQLLAASRLCARNPKVKVVIDHMGKPRSLLGADTEENRNNLTPNEAELIVWREGMKALAQNENVYVKISMLGYIIPGWIRTKERIALMRSLVRETVEMFGPEKCMIASNYWKDASMSDSDGMSDAGPDAVRLLELLYEFLNDYSDHDLDHIFSKTASKFYNL</sequence>
<reference evidence="3 4" key="1">
    <citation type="submission" date="2016-09" db="EMBL/GenBank/DDBJ databases">
        <title>Extensive genetic diversity and differential bi-allelic expression allows diatom success in the polar Southern Ocean.</title>
        <authorList>
            <consortium name="DOE Joint Genome Institute"/>
            <person name="Mock T."/>
            <person name="Otillar R.P."/>
            <person name="Strauss J."/>
            <person name="Dupont C."/>
            <person name="Frickenhaus S."/>
            <person name="Maumus F."/>
            <person name="Mcmullan M."/>
            <person name="Sanges R."/>
            <person name="Schmutz J."/>
            <person name="Toseland A."/>
            <person name="Valas R."/>
            <person name="Veluchamy A."/>
            <person name="Ward B.J."/>
            <person name="Allen A."/>
            <person name="Barry K."/>
            <person name="Falciatore A."/>
            <person name="Ferrante M."/>
            <person name="Fortunato A.E."/>
            <person name="Gloeckner G."/>
            <person name="Gruber A."/>
            <person name="Hipkin R."/>
            <person name="Janech M."/>
            <person name="Kroth P."/>
            <person name="Leese F."/>
            <person name="Lindquist E."/>
            <person name="Lyon B.R."/>
            <person name="Martin J."/>
            <person name="Mayer C."/>
            <person name="Parker M."/>
            <person name="Quesneville H."/>
            <person name="Raymond J."/>
            <person name="Uhlig C."/>
            <person name="Valentin K.U."/>
            <person name="Worden A.Z."/>
            <person name="Armbrust E.V."/>
            <person name="Bowler C."/>
            <person name="Green B."/>
            <person name="Moulton V."/>
            <person name="Van Oosterhout C."/>
            <person name="Grigoriev I."/>
        </authorList>
    </citation>
    <scope>NUCLEOTIDE SEQUENCE [LARGE SCALE GENOMIC DNA]</scope>
    <source>
        <strain evidence="3 4">CCMP1102</strain>
    </source>
</reference>